<evidence type="ECO:0000256" key="1">
    <source>
        <dbReference type="ARBA" id="ARBA00001947"/>
    </source>
</evidence>
<dbReference type="GeneID" id="117346358"/>
<feature type="transmembrane region" description="Helical" evidence="11">
    <location>
        <begin position="398"/>
        <end position="423"/>
    </location>
</feature>
<keyword evidence="5" id="KW-0378">Hydrolase</keyword>
<dbReference type="GO" id="GO:0034982">
    <property type="term" value="P:mitochondrial protein processing"/>
    <property type="evidence" value="ECO:0007669"/>
    <property type="project" value="TreeGrafter"/>
</dbReference>
<comment type="cofactor">
    <cofactor evidence="1">
        <name>Zn(2+)</name>
        <dbReference type="ChEBI" id="CHEBI:29105"/>
    </cofactor>
</comment>
<evidence type="ECO:0000256" key="11">
    <source>
        <dbReference type="SAM" id="Phobius"/>
    </source>
</evidence>
<dbReference type="InterPro" id="IPR051156">
    <property type="entry name" value="Mito/Outer_Membr_Metalloprot"/>
</dbReference>
<keyword evidence="11" id="KW-0812">Transmembrane</keyword>
<dbReference type="InParanoid" id="A0A6P8NM43"/>
<dbReference type="GO" id="GO:0006515">
    <property type="term" value="P:protein quality control for misfolded or incompletely synthesized proteins"/>
    <property type="evidence" value="ECO:0007669"/>
    <property type="project" value="TreeGrafter"/>
</dbReference>
<proteinExistence type="inferred from homology"/>
<keyword evidence="7" id="KW-0482">Metalloprotease</keyword>
<protein>
    <recommendedName>
        <fullName evidence="9">Metalloendopeptidase OMA1, mitochondrial</fullName>
    </recommendedName>
    <alternativeName>
        <fullName evidence="10">Overlapping with the m-AAA protease 1 homolog</fullName>
    </alternativeName>
</protein>
<comment type="subunit">
    <text evidence="2">Homooligomer.</text>
</comment>
<feature type="domain" description="Peptidase M48" evidence="12">
    <location>
        <begin position="330"/>
        <end position="496"/>
    </location>
</feature>
<name>A0A6P8NM43_GEOSA</name>
<dbReference type="Gene3D" id="3.30.2010.10">
    <property type="entry name" value="Metalloproteases ('zincins'), catalytic domain"/>
    <property type="match status" value="1"/>
</dbReference>
<dbReference type="FunCoup" id="A0A6P8NM43">
    <property type="interactions" value="706"/>
</dbReference>
<keyword evidence="11" id="KW-0472">Membrane</keyword>
<evidence type="ECO:0000256" key="5">
    <source>
        <dbReference type="ARBA" id="ARBA00022801"/>
    </source>
</evidence>
<evidence type="ECO:0000256" key="9">
    <source>
        <dbReference type="ARBA" id="ARBA00040360"/>
    </source>
</evidence>
<dbReference type="InterPro" id="IPR001915">
    <property type="entry name" value="Peptidase_M48"/>
</dbReference>
<dbReference type="PANTHER" id="PTHR22726">
    <property type="entry name" value="METALLOENDOPEPTIDASE OMA1"/>
    <property type="match status" value="1"/>
</dbReference>
<evidence type="ECO:0000256" key="6">
    <source>
        <dbReference type="ARBA" id="ARBA00022833"/>
    </source>
</evidence>
<keyword evidence="13" id="KW-1185">Reference proteome</keyword>
<evidence type="ECO:0000256" key="7">
    <source>
        <dbReference type="ARBA" id="ARBA00023049"/>
    </source>
</evidence>
<keyword evidence="4" id="KW-0479">Metal-binding</keyword>
<keyword evidence="11" id="KW-1133">Transmembrane helix</keyword>
<keyword evidence="3" id="KW-0645">Protease</keyword>
<accession>A0A6P8NM43</accession>
<evidence type="ECO:0000256" key="4">
    <source>
        <dbReference type="ARBA" id="ARBA00022723"/>
    </source>
</evidence>
<feature type="transmembrane region" description="Helical" evidence="11">
    <location>
        <begin position="244"/>
        <end position="262"/>
    </location>
</feature>
<evidence type="ECO:0000256" key="8">
    <source>
        <dbReference type="ARBA" id="ARBA00038233"/>
    </source>
</evidence>
<evidence type="ECO:0000259" key="12">
    <source>
        <dbReference type="Pfam" id="PF01435"/>
    </source>
</evidence>
<dbReference type="PANTHER" id="PTHR22726:SF1">
    <property type="entry name" value="METALLOENDOPEPTIDASE OMA1, MITOCHONDRIAL"/>
    <property type="match status" value="1"/>
</dbReference>
<evidence type="ECO:0000256" key="2">
    <source>
        <dbReference type="ARBA" id="ARBA00011182"/>
    </source>
</evidence>
<reference evidence="14" key="1">
    <citation type="submission" date="2025-08" db="UniProtKB">
        <authorList>
            <consortium name="RefSeq"/>
        </authorList>
    </citation>
    <scope>IDENTIFICATION</scope>
</reference>
<gene>
    <name evidence="14" type="primary">OMA1</name>
</gene>
<comment type="similarity">
    <text evidence="8">Belongs to the peptidase M48 family.</text>
</comment>
<evidence type="ECO:0000256" key="3">
    <source>
        <dbReference type="ARBA" id="ARBA00022670"/>
    </source>
</evidence>
<dbReference type="GO" id="GO:0005743">
    <property type="term" value="C:mitochondrial inner membrane"/>
    <property type="evidence" value="ECO:0007669"/>
    <property type="project" value="TreeGrafter"/>
</dbReference>
<evidence type="ECO:0000313" key="14">
    <source>
        <dbReference type="RefSeq" id="XP_033771664.1"/>
    </source>
</evidence>
<keyword evidence="6" id="KW-0862">Zinc</keyword>
<evidence type="ECO:0000256" key="10">
    <source>
        <dbReference type="ARBA" id="ARBA00042978"/>
    </source>
</evidence>
<sequence length="549" mass="63047">MLLYPIISRICGKMKAQGLYSAGNSYFLTGVCGALGELAKEKIRTFCSLQVARRKCICLRLASLVCAEKCSNSCTYSMVSREGLEMQRNCTETKHQQLNISSKDKDYFGATHTGIHRYFFNDDHELHLNHQTGDMQRGVLCCARSHAFLSSMPFSRGSALPGTLYPLSTLHFFPAETSFQKTRHFHTSPVLNVLLPPHVWLLLKPAQKLFAIILGRRIRKWWKALPENKRLLFREYLRTNKWKLFASLSGLGVIFVLFYFTHLEESPITGRSRLLLFRREHYDVLTQLEYEGLMEEFAEKMLTENDPLYRGTKTILDTLIKFNRDIPEVSKMEWILHVVDKSDINAYVLPNGHVFVFTGLLQAMEDIHQLSCILGHEIAHVVLEHVAEKGSVAHLLDFLLLIFLMMIWAVCPMDSLAILGQWIQSKLKEFMFLRPYSRTLEAEADRVGLQMAAKACVDVRASSVFWHQMEASGQPQLPEWVSTHPSHGRRAEHLDRLIPEALKIREKCNCPALSDPDPRLIFRQRIQHLQKSEEKPKPNVAVDTLKRAK</sequence>
<dbReference type="GO" id="GO:0004222">
    <property type="term" value="F:metalloendopeptidase activity"/>
    <property type="evidence" value="ECO:0007669"/>
    <property type="project" value="InterPro"/>
</dbReference>
<dbReference type="OrthoDB" id="7464992at2759"/>
<evidence type="ECO:0000313" key="13">
    <source>
        <dbReference type="Proteomes" id="UP000515159"/>
    </source>
</evidence>
<organism evidence="13 14">
    <name type="scientific">Geotrypetes seraphini</name>
    <name type="common">Gaboon caecilian</name>
    <name type="synonym">Caecilia seraphini</name>
    <dbReference type="NCBI Taxonomy" id="260995"/>
    <lineage>
        <taxon>Eukaryota</taxon>
        <taxon>Metazoa</taxon>
        <taxon>Chordata</taxon>
        <taxon>Craniata</taxon>
        <taxon>Vertebrata</taxon>
        <taxon>Euteleostomi</taxon>
        <taxon>Amphibia</taxon>
        <taxon>Gymnophiona</taxon>
        <taxon>Geotrypetes</taxon>
    </lineage>
</organism>
<dbReference type="KEGG" id="gsh:117346358"/>
<dbReference type="Proteomes" id="UP000515159">
    <property type="component" value="Chromosome 12"/>
</dbReference>
<dbReference type="CTD" id="115209"/>
<dbReference type="Pfam" id="PF01435">
    <property type="entry name" value="Peptidase_M48"/>
    <property type="match status" value="1"/>
</dbReference>
<dbReference type="CDD" id="cd07331">
    <property type="entry name" value="M48C_Oma1_like"/>
    <property type="match status" value="1"/>
</dbReference>
<dbReference type="AlphaFoldDB" id="A0A6P8NM43"/>
<dbReference type="RefSeq" id="XP_033771664.1">
    <property type="nucleotide sequence ID" value="XM_033915773.1"/>
</dbReference>
<dbReference type="GO" id="GO:0046872">
    <property type="term" value="F:metal ion binding"/>
    <property type="evidence" value="ECO:0007669"/>
    <property type="project" value="UniProtKB-KW"/>
</dbReference>